<feature type="coiled-coil region" evidence="1">
    <location>
        <begin position="576"/>
        <end position="603"/>
    </location>
</feature>
<keyword evidence="2" id="KW-1133">Transmembrane helix</keyword>
<evidence type="ECO:0000256" key="1">
    <source>
        <dbReference type="SAM" id="Coils"/>
    </source>
</evidence>
<name>B5W7G8_LIMMA</name>
<feature type="transmembrane region" description="Helical" evidence="2">
    <location>
        <begin position="546"/>
        <end position="571"/>
    </location>
</feature>
<gene>
    <name evidence="3" type="ORF">AmaxDRAFT_4718</name>
</gene>
<evidence type="ECO:0000313" key="3">
    <source>
        <dbReference type="EMBL" id="EDZ92524.1"/>
    </source>
</evidence>
<dbReference type="EMBL" id="ABYK01000052">
    <property type="protein sequence ID" value="EDZ92524.1"/>
    <property type="molecule type" value="Genomic_DNA"/>
</dbReference>
<accession>B5W7G8</accession>
<keyword evidence="4" id="KW-1185">Reference proteome</keyword>
<dbReference type="Proteomes" id="UP000004061">
    <property type="component" value="Unassembled WGS sequence"/>
</dbReference>
<evidence type="ECO:0000256" key="2">
    <source>
        <dbReference type="SAM" id="Phobius"/>
    </source>
</evidence>
<sequence>MTMIYIHEFSIGIEVKPTSDGGWESGGFTGKYMNCTREIPPEILNAISSGEFSLSEGGLQDHPAIVGRQVGGYSVVAVVSRGRDDRGRGVSLYRYFWCEGKDYIEAILRTMISSSNKVDPPVFDPYYQPPSTGYRLNQDSQPVSLDKFAEYLDSSPPIVIPHKQRCTHLILNEIAKEIAKRQGQDYSWAYKVAALENPWYFQVIYPACSEAEDNFKEVLARRPRDSVFISGEAGIKTAIKAIIKGRVKPEHINSLEIALAHPQIDAQFWNKLLDGPGASKAYKDKIYSETMVRLLTLKALLIPKFLPDFLIWIQTAPKPDDCWESCRKLQASIVTEYEKNIHGLQCLTRNVKDGIYSLLSRLITKPKSSKSDSTIKHKLRGLVHSKFDIPQLVKATKLLLTQKDGFWSQVYRVSFTKDLADALPKIPDLSEPGIITNYPEEQQKFLTNLQPFWRYPGKTDKNYLSLAQFFEEVEEPHFAAIFYQISTGEVPANIFDSLSRKGNVKKGTLFEMTLIRKKGLLDHIHSALDAGIYFVTENLILIIRRMVIGLLLGTIGLITILLISSLLISLYEKDLQASMDEKIAALEEELTSAQASTTDTKNQETWTEISPENQERFNRTHEAIKAMITNLTDYINQLPPNTLNSIGIPENVQDNNKYIVLFCVRDILGIDQDLQYGEIGKYNERWQEFSDAIKKYQKSQGADTPDGVIDKDGGSTRGWLEEDIRNQCLNPDGG</sequence>
<proteinExistence type="predicted"/>
<keyword evidence="2" id="KW-0472">Membrane</keyword>
<dbReference type="RefSeq" id="WP_006670431.1">
    <property type="nucleotide sequence ID" value="NZ_ABYK01000052.1"/>
</dbReference>
<protein>
    <submittedName>
        <fullName evidence="3">Uncharacterized protein</fullName>
    </submittedName>
</protein>
<dbReference type="AlphaFoldDB" id="B5W7G8"/>
<evidence type="ECO:0000313" key="4">
    <source>
        <dbReference type="Proteomes" id="UP000004061"/>
    </source>
</evidence>
<keyword evidence="1" id="KW-0175">Coiled coil</keyword>
<keyword evidence="2" id="KW-0812">Transmembrane</keyword>
<reference evidence="3 4" key="1">
    <citation type="journal article" date="2011" name="Appl. Environ. Microbiol.">
        <title>Contribution of a Sodium Ion Gradient to Energy Conservation during Fermentation in the Cyanobacterium Arthrospira (Spirulina) maxima CS-328.</title>
        <authorList>
            <person name="Carrieri D."/>
            <person name="Ananyev G."/>
            <person name="Lenz O."/>
            <person name="Bryant D.A."/>
            <person name="Dismukes G.C."/>
        </authorList>
    </citation>
    <scope>NUCLEOTIDE SEQUENCE [LARGE SCALE GENOMIC DNA]</scope>
    <source>
        <strain evidence="3 4">CS-328</strain>
    </source>
</reference>
<comment type="caution">
    <text evidence="3">The sequence shown here is derived from an EMBL/GenBank/DDBJ whole genome shotgun (WGS) entry which is preliminary data.</text>
</comment>
<organism evidence="3 4">
    <name type="scientific">Limnospira maxima CS-328</name>
    <dbReference type="NCBI Taxonomy" id="513049"/>
    <lineage>
        <taxon>Bacteria</taxon>
        <taxon>Bacillati</taxon>
        <taxon>Cyanobacteriota</taxon>
        <taxon>Cyanophyceae</taxon>
        <taxon>Oscillatoriophycideae</taxon>
        <taxon>Oscillatoriales</taxon>
        <taxon>Sirenicapillariaceae</taxon>
        <taxon>Limnospira</taxon>
    </lineage>
</organism>